<dbReference type="PANTHER" id="PTHR43095:SF5">
    <property type="entry name" value="XYLULOSE KINASE"/>
    <property type="match status" value="1"/>
</dbReference>
<comment type="similarity">
    <text evidence="1">Belongs to the FGGY kinase family.</text>
</comment>
<dbReference type="RefSeq" id="WP_120516691.1">
    <property type="nucleotide sequence ID" value="NZ_QXZY01000007.1"/>
</dbReference>
<feature type="domain" description="Carbohydrate kinase FGGY N-terminal" evidence="4">
    <location>
        <begin position="3"/>
        <end position="247"/>
    </location>
</feature>
<evidence type="ECO:0000313" key="6">
    <source>
        <dbReference type="Proteomes" id="UP000279089"/>
    </source>
</evidence>
<keyword evidence="6" id="KW-1185">Reference proteome</keyword>
<dbReference type="SUPFAM" id="SSF53067">
    <property type="entry name" value="Actin-like ATPase domain"/>
    <property type="match status" value="2"/>
</dbReference>
<dbReference type="GO" id="GO:0016301">
    <property type="term" value="F:kinase activity"/>
    <property type="evidence" value="ECO:0007669"/>
    <property type="project" value="UniProtKB-KW"/>
</dbReference>
<evidence type="ECO:0000256" key="2">
    <source>
        <dbReference type="ARBA" id="ARBA00022679"/>
    </source>
</evidence>
<protein>
    <submittedName>
        <fullName evidence="5">Carbohydrate kinase</fullName>
    </submittedName>
</protein>
<dbReference type="Gene3D" id="3.30.420.40">
    <property type="match status" value="2"/>
</dbReference>
<name>A0A3N4MBX6_9BACT</name>
<keyword evidence="3 5" id="KW-0418">Kinase</keyword>
<evidence type="ECO:0000256" key="1">
    <source>
        <dbReference type="ARBA" id="ARBA00009156"/>
    </source>
</evidence>
<sequence length="495" mass="53341">MFLIGYDIGSSSIKAALLDAATGRCLAASTGSAGELVMNVPRSGWAEQDPEMWWQEVIKATRALREQYVFDPAAVKGIGIAYQMHGLVCVDENQQALRPSIIWCDSRAVAIGDKAAQDLGSDYTLPHLLNSPGNFTASKLKWVQANEPELYARIRHIMLPGDFIGMRLTGQPATTLSGLSEGIFWDFAEQQVSQRLLDYYGIDRSLLSPVVPTFGEQGHVTEKAAELLGLRAGIPVTYRAGDQPNNAFSLNVLQPGEAATTAGTSGVVYAVHDAAAYDAESRVNAFMHVNQTDTEIRNGVLMCLNGTGILNSWLRGITGGLSYENMNELAAKAPIGSEGLQIFPFGNGAERILANRQPGGRMEGLEFGVHHREHLLRAGQEGIVFALTYGVDIMRQMGLQISRVRAGKANMFLSPLFREAFANTAGVTIELYNTDGALGAARGAGVGAGVYRSFPEAFIGMECLAAIEPEASASRAYGEAYESWKNRLGQILSTL</sequence>
<proteinExistence type="inferred from homology"/>
<organism evidence="5 6">
    <name type="scientific">Chitinophaga barathri</name>
    <dbReference type="NCBI Taxonomy" id="1647451"/>
    <lineage>
        <taxon>Bacteria</taxon>
        <taxon>Pseudomonadati</taxon>
        <taxon>Bacteroidota</taxon>
        <taxon>Chitinophagia</taxon>
        <taxon>Chitinophagales</taxon>
        <taxon>Chitinophagaceae</taxon>
        <taxon>Chitinophaga</taxon>
    </lineage>
</organism>
<dbReference type="AlphaFoldDB" id="A0A3N4MBX6"/>
<dbReference type="PANTHER" id="PTHR43095">
    <property type="entry name" value="SUGAR KINASE"/>
    <property type="match status" value="1"/>
</dbReference>
<dbReference type="EMBL" id="RMBX01000006">
    <property type="protein sequence ID" value="RPD41008.1"/>
    <property type="molecule type" value="Genomic_DNA"/>
</dbReference>
<dbReference type="OrthoDB" id="9805576at2"/>
<evidence type="ECO:0000259" key="4">
    <source>
        <dbReference type="Pfam" id="PF00370"/>
    </source>
</evidence>
<keyword evidence="2" id="KW-0808">Transferase</keyword>
<dbReference type="Proteomes" id="UP000279089">
    <property type="component" value="Unassembled WGS sequence"/>
</dbReference>
<dbReference type="InterPro" id="IPR043129">
    <property type="entry name" value="ATPase_NBD"/>
</dbReference>
<dbReference type="InterPro" id="IPR000577">
    <property type="entry name" value="Carb_kinase_FGGY"/>
</dbReference>
<comment type="caution">
    <text evidence="5">The sequence shown here is derived from an EMBL/GenBank/DDBJ whole genome shotgun (WGS) entry which is preliminary data.</text>
</comment>
<dbReference type="CDD" id="cd07809">
    <property type="entry name" value="ASKHA_NBD_FGGY_BaXK-like"/>
    <property type="match status" value="1"/>
</dbReference>
<reference evidence="6" key="1">
    <citation type="submission" date="2018-11" db="EMBL/GenBank/DDBJ databases">
        <title>Chitinophaga lutea sp.nov., isolate from arsenic contaminated soil.</title>
        <authorList>
            <person name="Zong Y."/>
        </authorList>
    </citation>
    <scope>NUCLEOTIDE SEQUENCE [LARGE SCALE GENOMIC DNA]</scope>
    <source>
        <strain evidence="6">YLT18</strain>
    </source>
</reference>
<evidence type="ECO:0000313" key="5">
    <source>
        <dbReference type="EMBL" id="RPD41008.1"/>
    </source>
</evidence>
<accession>A0A3N4MBX6</accession>
<dbReference type="PIRSF" id="PIRSF000538">
    <property type="entry name" value="GlpK"/>
    <property type="match status" value="1"/>
</dbReference>
<evidence type="ECO:0000256" key="3">
    <source>
        <dbReference type="ARBA" id="ARBA00022777"/>
    </source>
</evidence>
<dbReference type="InterPro" id="IPR018484">
    <property type="entry name" value="FGGY_N"/>
</dbReference>
<dbReference type="InterPro" id="IPR050406">
    <property type="entry name" value="FGGY_Carb_Kinase"/>
</dbReference>
<gene>
    <name evidence="5" type="ORF">EG028_13415</name>
</gene>
<dbReference type="Pfam" id="PF00370">
    <property type="entry name" value="FGGY_N"/>
    <property type="match status" value="1"/>
</dbReference>
<dbReference type="GO" id="GO:0005975">
    <property type="term" value="P:carbohydrate metabolic process"/>
    <property type="evidence" value="ECO:0007669"/>
    <property type="project" value="InterPro"/>
</dbReference>